<dbReference type="EMBL" id="NMUH01000242">
    <property type="protein sequence ID" value="MQL75251.1"/>
    <property type="molecule type" value="Genomic_DNA"/>
</dbReference>
<dbReference type="Proteomes" id="UP000652761">
    <property type="component" value="Unassembled WGS sequence"/>
</dbReference>
<keyword evidence="3" id="KW-1185">Reference proteome</keyword>
<sequence>MEGGVTKAAGGYAISGGGGGRSRSESGGDSWTLENPFSFKVLQVFTGVGVGCGIGVGVGRPIYLARWDVVAEHDDELMTVIGKRICKPEMHLGWLSLYLQTNVIASSCSPFKACAIPAFQQVLTATRGAMDVFSGAGRHVNSNLRRFGVKHLEAGIGCGVGIGHGFGVGIALKPGVIQKIQISIGQAVAKLMTNFGTMPGTSTLQSGMADSVDSSVDMLNKGYGRNAGPSVGNILQLTTKPVGITASGEESSRSPSVVSSLGSQALNAPSSGMPVSTHTEKVINSFLQNPIFKDDEEGEVDKLVGRLRSENNILQMVLKHQKVIDELIEENEKLRQILVEEFKISPAKLRTSNVSRSKMSDPCSDCIECRRKRRAAR</sequence>
<accession>A0A843TVI2</accession>
<name>A0A843TVI2_COLES</name>
<dbReference type="OrthoDB" id="1934430at2759"/>
<proteinExistence type="predicted"/>
<reference evidence="2" key="1">
    <citation type="submission" date="2017-07" db="EMBL/GenBank/DDBJ databases">
        <title>Taro Niue Genome Assembly and Annotation.</title>
        <authorList>
            <person name="Atibalentja N."/>
            <person name="Keating K."/>
            <person name="Fields C.J."/>
        </authorList>
    </citation>
    <scope>NUCLEOTIDE SEQUENCE</scope>
    <source>
        <strain evidence="2">Niue_2</strain>
        <tissue evidence="2">Leaf</tissue>
    </source>
</reference>
<dbReference type="PANTHER" id="PTHR36051:SF2">
    <property type="entry name" value="DYNAMIN"/>
    <property type="match status" value="1"/>
</dbReference>
<evidence type="ECO:0000313" key="3">
    <source>
        <dbReference type="Proteomes" id="UP000652761"/>
    </source>
</evidence>
<organism evidence="2 3">
    <name type="scientific">Colocasia esculenta</name>
    <name type="common">Wild taro</name>
    <name type="synonym">Arum esculentum</name>
    <dbReference type="NCBI Taxonomy" id="4460"/>
    <lineage>
        <taxon>Eukaryota</taxon>
        <taxon>Viridiplantae</taxon>
        <taxon>Streptophyta</taxon>
        <taxon>Embryophyta</taxon>
        <taxon>Tracheophyta</taxon>
        <taxon>Spermatophyta</taxon>
        <taxon>Magnoliopsida</taxon>
        <taxon>Liliopsida</taxon>
        <taxon>Araceae</taxon>
        <taxon>Aroideae</taxon>
        <taxon>Colocasieae</taxon>
        <taxon>Colocasia</taxon>
    </lineage>
</organism>
<gene>
    <name evidence="2" type="ORF">Taro_007633</name>
</gene>
<evidence type="ECO:0000313" key="2">
    <source>
        <dbReference type="EMBL" id="MQL75251.1"/>
    </source>
</evidence>
<dbReference type="AlphaFoldDB" id="A0A843TVI2"/>
<feature type="compositionally biased region" description="Polar residues" evidence="1">
    <location>
        <begin position="264"/>
        <end position="274"/>
    </location>
</feature>
<dbReference type="PANTHER" id="PTHR36051">
    <property type="entry name" value="DYNAMIN"/>
    <property type="match status" value="1"/>
</dbReference>
<comment type="caution">
    <text evidence="2">The sequence shown here is derived from an EMBL/GenBank/DDBJ whole genome shotgun (WGS) entry which is preliminary data.</text>
</comment>
<feature type="compositionally biased region" description="Low complexity" evidence="1">
    <location>
        <begin position="247"/>
        <end position="263"/>
    </location>
</feature>
<feature type="region of interest" description="Disordered" evidence="1">
    <location>
        <begin position="245"/>
        <end position="274"/>
    </location>
</feature>
<evidence type="ECO:0000256" key="1">
    <source>
        <dbReference type="SAM" id="MobiDB-lite"/>
    </source>
</evidence>
<protein>
    <submittedName>
        <fullName evidence="2">Uncharacterized protein</fullName>
    </submittedName>
</protein>